<dbReference type="Gene3D" id="1.20.5.170">
    <property type="match status" value="1"/>
</dbReference>
<dbReference type="OrthoDB" id="2163284at2759"/>
<dbReference type="Proteomes" id="UP000310158">
    <property type="component" value="Unassembled WGS sequence"/>
</dbReference>
<sequence>MSFLGFEEDATWDAPVQPSSGDIIRDAMKKEKAIKDIIAAQEDLRALLERVKSVESDVDKLTSGNATLQIARITRRLARDQGNQSLVRRPQAQERVPFDVLSSKIIKAGNEGNYVNKRISFVGDTHASSSFSMNRKLRGGRIAERHGGRLFDIEKLTWLLSESI</sequence>
<gene>
    <name evidence="2" type="ORF">EW146_g1925</name>
</gene>
<reference evidence="2 3" key="1">
    <citation type="submission" date="2019-02" db="EMBL/GenBank/DDBJ databases">
        <title>Genome sequencing of the rare red list fungi Bondarzewia mesenterica.</title>
        <authorList>
            <person name="Buettner E."/>
            <person name="Kellner H."/>
        </authorList>
    </citation>
    <scope>NUCLEOTIDE SEQUENCE [LARGE SCALE GENOMIC DNA]</scope>
    <source>
        <strain evidence="2 3">DSM 108281</strain>
    </source>
</reference>
<protein>
    <submittedName>
        <fullName evidence="2">Uncharacterized protein</fullName>
    </submittedName>
</protein>
<proteinExistence type="predicted"/>
<keyword evidence="3" id="KW-1185">Reference proteome</keyword>
<keyword evidence="1" id="KW-0175">Coiled coil</keyword>
<comment type="caution">
    <text evidence="2">The sequence shown here is derived from an EMBL/GenBank/DDBJ whole genome shotgun (WGS) entry which is preliminary data.</text>
</comment>
<evidence type="ECO:0000256" key="1">
    <source>
        <dbReference type="SAM" id="Coils"/>
    </source>
</evidence>
<name>A0A4S4M267_9AGAM</name>
<evidence type="ECO:0000313" key="3">
    <source>
        <dbReference type="Proteomes" id="UP000310158"/>
    </source>
</evidence>
<dbReference type="AlphaFoldDB" id="A0A4S4M267"/>
<feature type="coiled-coil region" evidence="1">
    <location>
        <begin position="30"/>
        <end position="57"/>
    </location>
</feature>
<accession>A0A4S4M267</accession>
<organism evidence="2 3">
    <name type="scientific">Bondarzewia mesenterica</name>
    <dbReference type="NCBI Taxonomy" id="1095465"/>
    <lineage>
        <taxon>Eukaryota</taxon>
        <taxon>Fungi</taxon>
        <taxon>Dikarya</taxon>
        <taxon>Basidiomycota</taxon>
        <taxon>Agaricomycotina</taxon>
        <taxon>Agaricomycetes</taxon>
        <taxon>Russulales</taxon>
        <taxon>Bondarzewiaceae</taxon>
        <taxon>Bondarzewia</taxon>
    </lineage>
</organism>
<evidence type="ECO:0000313" key="2">
    <source>
        <dbReference type="EMBL" id="THH19196.1"/>
    </source>
</evidence>
<dbReference type="EMBL" id="SGPL01000052">
    <property type="protein sequence ID" value="THH19196.1"/>
    <property type="molecule type" value="Genomic_DNA"/>
</dbReference>